<accession>K0QZ70</accession>
<name>K0QZ70_THAOC</name>
<protein>
    <submittedName>
        <fullName evidence="1">Uncharacterized protein</fullName>
    </submittedName>
</protein>
<dbReference type="Proteomes" id="UP000266841">
    <property type="component" value="Unassembled WGS sequence"/>
</dbReference>
<evidence type="ECO:0000313" key="2">
    <source>
        <dbReference type="Proteomes" id="UP000266841"/>
    </source>
</evidence>
<gene>
    <name evidence="1" type="ORF">THAOC_36644</name>
</gene>
<sequence>GTLSVARRRISLLQLAGRRVYLEPRVLAASIQAKELQDLELHSIVVLVGAPEVALSNCGVEADDLLVVGRVLAPPNAMNQMQILDQRLDVVEGLDDALRAGLASHSAALLNVSDHVQHQPESQDQDDEIMIYASVPCAVGDQNPRREVLERLPACKRIHVLELGLARLPAVDHDRVTCQLLGVELLA</sequence>
<proteinExistence type="predicted"/>
<keyword evidence="2" id="KW-1185">Reference proteome</keyword>
<organism evidence="1 2">
    <name type="scientific">Thalassiosira oceanica</name>
    <name type="common">Marine diatom</name>
    <dbReference type="NCBI Taxonomy" id="159749"/>
    <lineage>
        <taxon>Eukaryota</taxon>
        <taxon>Sar</taxon>
        <taxon>Stramenopiles</taxon>
        <taxon>Ochrophyta</taxon>
        <taxon>Bacillariophyta</taxon>
        <taxon>Coscinodiscophyceae</taxon>
        <taxon>Thalassiosirophycidae</taxon>
        <taxon>Thalassiosirales</taxon>
        <taxon>Thalassiosiraceae</taxon>
        <taxon>Thalassiosira</taxon>
    </lineage>
</organism>
<dbReference type="EMBL" id="AGNL01049213">
    <property type="protein sequence ID" value="EJK44788.1"/>
    <property type="molecule type" value="Genomic_DNA"/>
</dbReference>
<feature type="non-terminal residue" evidence="1">
    <location>
        <position position="1"/>
    </location>
</feature>
<comment type="caution">
    <text evidence="1">The sequence shown here is derived from an EMBL/GenBank/DDBJ whole genome shotgun (WGS) entry which is preliminary data.</text>
</comment>
<reference evidence="1 2" key="1">
    <citation type="journal article" date="2012" name="Genome Biol.">
        <title>Genome and low-iron response of an oceanic diatom adapted to chronic iron limitation.</title>
        <authorList>
            <person name="Lommer M."/>
            <person name="Specht M."/>
            <person name="Roy A.S."/>
            <person name="Kraemer L."/>
            <person name="Andreson R."/>
            <person name="Gutowska M.A."/>
            <person name="Wolf J."/>
            <person name="Bergner S.V."/>
            <person name="Schilhabel M.B."/>
            <person name="Klostermeier U.C."/>
            <person name="Beiko R.G."/>
            <person name="Rosenstiel P."/>
            <person name="Hippler M."/>
            <person name="Laroche J."/>
        </authorList>
    </citation>
    <scope>NUCLEOTIDE SEQUENCE [LARGE SCALE GENOMIC DNA]</scope>
    <source>
        <strain evidence="1 2">CCMP1005</strain>
    </source>
</reference>
<dbReference type="AlphaFoldDB" id="K0QZ70"/>
<evidence type="ECO:0000313" key="1">
    <source>
        <dbReference type="EMBL" id="EJK44788.1"/>
    </source>
</evidence>